<keyword evidence="1" id="KW-1133">Transmembrane helix</keyword>
<evidence type="ECO:0008006" key="4">
    <source>
        <dbReference type="Google" id="ProtNLM"/>
    </source>
</evidence>
<evidence type="ECO:0000256" key="1">
    <source>
        <dbReference type="SAM" id="Phobius"/>
    </source>
</evidence>
<name>A0A3R9K939_STROR</name>
<dbReference type="Proteomes" id="UP000278274">
    <property type="component" value="Unassembled WGS sequence"/>
</dbReference>
<evidence type="ECO:0000313" key="2">
    <source>
        <dbReference type="EMBL" id="RSJ67575.1"/>
    </source>
</evidence>
<dbReference type="EMBL" id="RJPH01000009">
    <property type="protein sequence ID" value="RSJ67575.1"/>
    <property type="molecule type" value="Genomic_DNA"/>
</dbReference>
<comment type="caution">
    <text evidence="2">The sequence shown here is derived from an EMBL/GenBank/DDBJ whole genome shotgun (WGS) entry which is preliminary data.</text>
</comment>
<gene>
    <name evidence="2" type="ORF">D8805_07165</name>
</gene>
<sequence>MNKYKVIYYVVAIALLVSVFLLIGIELGWFSSYQSDQFIWAYFALIPVVDWIEKKSKNLASEKGEKS</sequence>
<reference evidence="2 3" key="1">
    <citation type="submission" date="2018-11" db="EMBL/GenBank/DDBJ databases">
        <title>Species Designations Belie Phenotypic and Genotypic Heterogeneity in Oral Streptococci.</title>
        <authorList>
            <person name="Velsko I."/>
        </authorList>
    </citation>
    <scope>NUCLEOTIDE SEQUENCE [LARGE SCALE GENOMIC DNA]</scope>
    <source>
        <strain evidence="2 3">BCA2</strain>
    </source>
</reference>
<organism evidence="2 3">
    <name type="scientific">Streptococcus oralis subsp. dentisani</name>
    <dbReference type="NCBI Taxonomy" id="1458253"/>
    <lineage>
        <taxon>Bacteria</taxon>
        <taxon>Bacillati</taxon>
        <taxon>Bacillota</taxon>
        <taxon>Bacilli</taxon>
        <taxon>Lactobacillales</taxon>
        <taxon>Streptococcaceae</taxon>
        <taxon>Streptococcus</taxon>
    </lineage>
</organism>
<proteinExistence type="predicted"/>
<evidence type="ECO:0000313" key="3">
    <source>
        <dbReference type="Proteomes" id="UP000278274"/>
    </source>
</evidence>
<keyword evidence="1" id="KW-0812">Transmembrane</keyword>
<dbReference type="RefSeq" id="WP_125416507.1">
    <property type="nucleotide sequence ID" value="NZ_RJPH01000009.1"/>
</dbReference>
<protein>
    <recommendedName>
        <fullName evidence="4">Alanine aminotransferase</fullName>
    </recommendedName>
</protein>
<accession>A0A3R9K939</accession>
<feature type="transmembrane region" description="Helical" evidence="1">
    <location>
        <begin position="7"/>
        <end position="31"/>
    </location>
</feature>
<dbReference type="AlphaFoldDB" id="A0A3R9K939"/>
<keyword evidence="1" id="KW-0472">Membrane</keyword>